<dbReference type="Proteomes" id="UP000798488">
    <property type="component" value="Unassembled WGS sequence"/>
</dbReference>
<sequence length="172" mass="18763">MLKVSKIGGSTLIGLLVAMLLMVIVLATANSLFSFCVRACYLNLSRLEVQENLRVGINRVSREVRQAAEITSIDNSGSGRLIFIDPHDNVISYRISKSGDNEAAYQLIRSINGYGHNPVARYVTGLAVEIVNIGTDTCTVQLKLTGEKDDSGKMDVSTSVMLKNYKNQVHGL</sequence>
<organism evidence="2 3">
    <name type="scientific">Sporotomaculum syntrophicum</name>
    <dbReference type="NCBI Taxonomy" id="182264"/>
    <lineage>
        <taxon>Bacteria</taxon>
        <taxon>Bacillati</taxon>
        <taxon>Bacillota</taxon>
        <taxon>Clostridia</taxon>
        <taxon>Eubacteriales</taxon>
        <taxon>Desulfallaceae</taxon>
        <taxon>Sporotomaculum</taxon>
    </lineage>
</organism>
<evidence type="ECO:0000313" key="3">
    <source>
        <dbReference type="Proteomes" id="UP000798488"/>
    </source>
</evidence>
<proteinExistence type="predicted"/>
<keyword evidence="1" id="KW-0812">Transmembrane</keyword>
<name>A0A9D2WTC6_9FIRM</name>
<reference evidence="2" key="1">
    <citation type="submission" date="2016-02" db="EMBL/GenBank/DDBJ databases">
        <title>Draft Genome Sequence of Sporotomaculum syntrophicum Strain FB, a Syntrophic Benzoate Degrader.</title>
        <authorList>
            <person name="Nobu M.K."/>
            <person name="Narihiro T."/>
            <person name="Qiu Y.-L."/>
            <person name="Ohashi A."/>
            <person name="Liu W.-T."/>
            <person name="Yuji S."/>
        </authorList>
    </citation>
    <scope>NUCLEOTIDE SEQUENCE</scope>
    <source>
        <strain evidence="2">FB</strain>
    </source>
</reference>
<protein>
    <submittedName>
        <fullName evidence="2">Uncharacterized protein</fullName>
    </submittedName>
</protein>
<evidence type="ECO:0000313" key="2">
    <source>
        <dbReference type="EMBL" id="KAF1086556.1"/>
    </source>
</evidence>
<keyword evidence="1" id="KW-0472">Membrane</keyword>
<feature type="transmembrane region" description="Helical" evidence="1">
    <location>
        <begin position="12"/>
        <end position="33"/>
    </location>
</feature>
<comment type="caution">
    <text evidence="2">The sequence shown here is derived from an EMBL/GenBank/DDBJ whole genome shotgun (WGS) entry which is preliminary data.</text>
</comment>
<dbReference type="EMBL" id="LSRS01000001">
    <property type="protein sequence ID" value="KAF1086556.1"/>
    <property type="molecule type" value="Genomic_DNA"/>
</dbReference>
<dbReference type="AlphaFoldDB" id="A0A9D2WTC6"/>
<gene>
    <name evidence="2" type="ORF">SPSYN_00275</name>
</gene>
<keyword evidence="3" id="KW-1185">Reference proteome</keyword>
<dbReference type="OrthoDB" id="1786582at2"/>
<accession>A0A9D2WTC6</accession>
<evidence type="ECO:0000256" key="1">
    <source>
        <dbReference type="SAM" id="Phobius"/>
    </source>
</evidence>
<keyword evidence="1" id="KW-1133">Transmembrane helix</keyword>